<dbReference type="InterPro" id="IPR000160">
    <property type="entry name" value="GGDEF_dom"/>
</dbReference>
<dbReference type="Proteomes" id="UP000253204">
    <property type="component" value="Unassembled WGS sequence"/>
</dbReference>
<dbReference type="InterPro" id="IPR029787">
    <property type="entry name" value="Nucleotide_cyclase"/>
</dbReference>
<reference evidence="3 4" key="1">
    <citation type="submission" date="2018-07" db="EMBL/GenBank/DDBJ databases">
        <title>Halomonas rutogse sp. nov., isolated from Lake TangqianCo on Tibetan Plateau.</title>
        <authorList>
            <person name="Lu H."/>
            <person name="Xing P."/>
            <person name="Wu Q."/>
        </authorList>
    </citation>
    <scope>NUCLEOTIDE SEQUENCE [LARGE SCALE GENOMIC DNA]</scope>
    <source>
        <strain evidence="3 4">TQ8S</strain>
    </source>
</reference>
<dbReference type="OrthoDB" id="6181977at2"/>
<keyword evidence="1" id="KW-1133">Transmembrane helix</keyword>
<evidence type="ECO:0000259" key="2">
    <source>
        <dbReference type="PROSITE" id="PS50887"/>
    </source>
</evidence>
<name>A0A368TY33_9GAMM</name>
<dbReference type="PROSITE" id="PS50887">
    <property type="entry name" value="GGDEF"/>
    <property type="match status" value="1"/>
</dbReference>
<feature type="transmembrane region" description="Helical" evidence="1">
    <location>
        <begin position="38"/>
        <end position="57"/>
    </location>
</feature>
<dbReference type="RefSeq" id="WP_114487532.1">
    <property type="nucleotide sequence ID" value="NZ_CBCSHM010000019.1"/>
</dbReference>
<feature type="transmembrane region" description="Helical" evidence="1">
    <location>
        <begin position="89"/>
        <end position="122"/>
    </location>
</feature>
<evidence type="ECO:0000313" key="3">
    <source>
        <dbReference type="EMBL" id="RCV88782.1"/>
    </source>
</evidence>
<accession>A0A368TY33</accession>
<organism evidence="3 4">
    <name type="scientific">Vreelandella rituensis</name>
    <dbReference type="NCBI Taxonomy" id="2282306"/>
    <lineage>
        <taxon>Bacteria</taxon>
        <taxon>Pseudomonadati</taxon>
        <taxon>Pseudomonadota</taxon>
        <taxon>Gammaproteobacteria</taxon>
        <taxon>Oceanospirillales</taxon>
        <taxon>Halomonadaceae</taxon>
        <taxon>Vreelandella</taxon>
    </lineage>
</organism>
<feature type="transmembrane region" description="Helical" evidence="1">
    <location>
        <begin position="63"/>
        <end position="82"/>
    </location>
</feature>
<protein>
    <submittedName>
        <fullName evidence="3">Diguanylate cyclase</fullName>
    </submittedName>
</protein>
<evidence type="ECO:0000256" key="1">
    <source>
        <dbReference type="SAM" id="Phobius"/>
    </source>
</evidence>
<feature type="transmembrane region" description="Helical" evidence="1">
    <location>
        <begin position="128"/>
        <end position="145"/>
    </location>
</feature>
<dbReference type="Gene3D" id="3.30.70.270">
    <property type="match status" value="1"/>
</dbReference>
<proteinExistence type="predicted"/>
<feature type="transmembrane region" description="Helical" evidence="1">
    <location>
        <begin position="12"/>
        <end position="31"/>
    </location>
</feature>
<dbReference type="SUPFAM" id="SSF55073">
    <property type="entry name" value="Nucleotide cyclase"/>
    <property type="match status" value="1"/>
</dbReference>
<feature type="domain" description="GGDEF" evidence="2">
    <location>
        <begin position="191"/>
        <end position="311"/>
    </location>
</feature>
<dbReference type="InterPro" id="IPR043128">
    <property type="entry name" value="Rev_trsase/Diguanyl_cyclase"/>
</dbReference>
<sequence>MTQHRFSGRLMTLAYCLSLLLIAVYTLWLYAMGEYQQLLLTAFVMLIMLATLLLHLGQGLQAYSPRVLALGCTFLLVIFALHQRPETSILWVGLPITATFLLLPLWAAFIISLGMIPVWYWLPLGSQLGWDTAWGYLTLVLLLALPRGEHVRRRALLRATDPNDSECDAYHIDTLNERLRSEYQRAAMLNQQLAVLVIHLPQLDMAGEQFGNRARLALLEALCTDVYGGCREHDILGRAGPTTFWLVLPDTSESGALLVRERLQRSLSQRVLVETGQLEVRIAACLPSRQELFARYLKRLQARADALTELI</sequence>
<keyword evidence="1" id="KW-0472">Membrane</keyword>
<evidence type="ECO:0000313" key="4">
    <source>
        <dbReference type="Proteomes" id="UP000253204"/>
    </source>
</evidence>
<comment type="caution">
    <text evidence="3">The sequence shown here is derived from an EMBL/GenBank/DDBJ whole genome shotgun (WGS) entry which is preliminary data.</text>
</comment>
<gene>
    <name evidence="3" type="ORF">DU506_14030</name>
</gene>
<dbReference type="Pfam" id="PF00990">
    <property type="entry name" value="GGDEF"/>
    <property type="match status" value="1"/>
</dbReference>
<dbReference type="AlphaFoldDB" id="A0A368TY33"/>
<keyword evidence="1" id="KW-0812">Transmembrane</keyword>
<dbReference type="EMBL" id="QPIJ01000036">
    <property type="protein sequence ID" value="RCV88782.1"/>
    <property type="molecule type" value="Genomic_DNA"/>
</dbReference>
<keyword evidence="4" id="KW-1185">Reference proteome</keyword>